<dbReference type="RefSeq" id="WP_207353619.1">
    <property type="nucleotide sequence ID" value="NZ_CP071503.1"/>
</dbReference>
<dbReference type="InterPro" id="IPR029063">
    <property type="entry name" value="SAM-dependent_MTases_sf"/>
</dbReference>
<dbReference type="EC" id="2.1.1.197" evidence="3"/>
<evidence type="ECO:0000313" key="10">
    <source>
        <dbReference type="Proteomes" id="UP000662770"/>
    </source>
</evidence>
<comment type="pathway">
    <text evidence="2">Cofactor biosynthesis; biotin biosynthesis.</text>
</comment>
<dbReference type="InterPro" id="IPR011814">
    <property type="entry name" value="BioC"/>
</dbReference>
<feature type="domain" description="Methyltransferase type 11" evidence="8">
    <location>
        <begin position="50"/>
        <end position="138"/>
    </location>
</feature>
<gene>
    <name evidence="9" type="primary">bioC</name>
    <name evidence="9" type="ORF">JYB87_11420</name>
</gene>
<dbReference type="EMBL" id="CP071503">
    <property type="protein sequence ID" value="QSX32375.1"/>
    <property type="molecule type" value="Genomic_DNA"/>
</dbReference>
<dbReference type="InterPro" id="IPR050602">
    <property type="entry name" value="Malonyl-ACP_OMT"/>
</dbReference>
<evidence type="ECO:0000256" key="1">
    <source>
        <dbReference type="ARBA" id="ARBA00000852"/>
    </source>
</evidence>
<dbReference type="PANTHER" id="PTHR13090:SF1">
    <property type="entry name" value="ARGININE-HYDROXYLASE NDUFAF5, MITOCHONDRIAL"/>
    <property type="match status" value="1"/>
</dbReference>
<accession>A0ABX7QNP9</accession>
<keyword evidence="6" id="KW-0949">S-adenosyl-L-methionine</keyword>
<organism evidence="9 10">
    <name type="scientific">Shewanella avicenniae</name>
    <dbReference type="NCBI Taxonomy" id="2814294"/>
    <lineage>
        <taxon>Bacteria</taxon>
        <taxon>Pseudomonadati</taxon>
        <taxon>Pseudomonadota</taxon>
        <taxon>Gammaproteobacteria</taxon>
        <taxon>Alteromonadales</taxon>
        <taxon>Shewanellaceae</taxon>
        <taxon>Shewanella</taxon>
    </lineage>
</organism>
<proteinExistence type="predicted"/>
<dbReference type="InterPro" id="IPR013216">
    <property type="entry name" value="Methyltransf_11"/>
</dbReference>
<reference evidence="9 10" key="1">
    <citation type="submission" date="2021-03" db="EMBL/GenBank/DDBJ databases">
        <title>Novel species identification of genus Shewanella.</title>
        <authorList>
            <person name="Liu G."/>
            <person name="Zhang Q."/>
        </authorList>
    </citation>
    <scope>NUCLEOTIDE SEQUENCE [LARGE SCALE GENOMIC DNA]</scope>
    <source>
        <strain evidence="9 10">FJAT-51800</strain>
    </source>
</reference>
<evidence type="ECO:0000259" key="8">
    <source>
        <dbReference type="Pfam" id="PF08241"/>
    </source>
</evidence>
<evidence type="ECO:0000256" key="7">
    <source>
        <dbReference type="ARBA" id="ARBA00022756"/>
    </source>
</evidence>
<sequence>MSTPKPQAATELVAQRFSQAARQYQQHDVVQRQTRRRLLEMLQAPVGRLLDVGAGPGTDFYQLKPNQVVAVDIAQGMLAQLSQSYTDYLALAGDAIKLPLLDASVDCYFSNLALQWCDNLAQVAAEAYRVLRPNGQLAVAVVIADSLLELRQLGLQRRTFVELESWQKAFGSQAWQVLSVSCETHQCFFNDLRSLLYSIKGVGASSVTESSGLRGKRHWTRLQQQAELMRQPQGLPLSYQVLYITARK</sequence>
<dbReference type="Proteomes" id="UP000662770">
    <property type="component" value="Chromosome"/>
</dbReference>
<evidence type="ECO:0000313" key="9">
    <source>
        <dbReference type="EMBL" id="QSX32375.1"/>
    </source>
</evidence>
<dbReference type="PANTHER" id="PTHR13090">
    <property type="entry name" value="ARGININE-HYDROXYLASE NDUFAF5, MITOCHONDRIAL"/>
    <property type="match status" value="1"/>
</dbReference>
<keyword evidence="7" id="KW-0093">Biotin biosynthesis</keyword>
<dbReference type="Pfam" id="PF08241">
    <property type="entry name" value="Methyltransf_11"/>
    <property type="match status" value="1"/>
</dbReference>
<dbReference type="CDD" id="cd02440">
    <property type="entry name" value="AdoMet_MTases"/>
    <property type="match status" value="1"/>
</dbReference>
<name>A0ABX7QNP9_9GAMM</name>
<evidence type="ECO:0000256" key="6">
    <source>
        <dbReference type="ARBA" id="ARBA00022691"/>
    </source>
</evidence>
<evidence type="ECO:0000256" key="4">
    <source>
        <dbReference type="ARBA" id="ARBA00022603"/>
    </source>
</evidence>
<evidence type="ECO:0000256" key="5">
    <source>
        <dbReference type="ARBA" id="ARBA00022679"/>
    </source>
</evidence>
<keyword evidence="5 9" id="KW-0808">Transferase</keyword>
<protein>
    <recommendedName>
        <fullName evidence="3">malonyl-[acyl-carrier protein] O-methyltransferase</fullName>
        <ecNumber evidence="3">2.1.1.197</ecNumber>
    </recommendedName>
</protein>
<evidence type="ECO:0000256" key="2">
    <source>
        <dbReference type="ARBA" id="ARBA00004746"/>
    </source>
</evidence>
<dbReference type="Gene3D" id="3.40.50.150">
    <property type="entry name" value="Vaccinia Virus protein VP39"/>
    <property type="match status" value="1"/>
</dbReference>
<dbReference type="GO" id="GO:0102130">
    <property type="term" value="F:malonyl-CoA methyltransferase activity"/>
    <property type="evidence" value="ECO:0007669"/>
    <property type="project" value="UniProtKB-EC"/>
</dbReference>
<dbReference type="SUPFAM" id="SSF53335">
    <property type="entry name" value="S-adenosyl-L-methionine-dependent methyltransferases"/>
    <property type="match status" value="1"/>
</dbReference>
<keyword evidence="10" id="KW-1185">Reference proteome</keyword>
<dbReference type="GO" id="GO:0032259">
    <property type="term" value="P:methylation"/>
    <property type="evidence" value="ECO:0007669"/>
    <property type="project" value="UniProtKB-KW"/>
</dbReference>
<dbReference type="NCBIfam" id="TIGR02072">
    <property type="entry name" value="BioC"/>
    <property type="match status" value="1"/>
</dbReference>
<keyword evidence="4 9" id="KW-0489">Methyltransferase</keyword>
<evidence type="ECO:0000256" key="3">
    <source>
        <dbReference type="ARBA" id="ARBA00012327"/>
    </source>
</evidence>
<comment type="catalytic activity">
    <reaction evidence="1">
        <text>malonyl-[ACP] + S-adenosyl-L-methionine = malonyl-[ACP] methyl ester + S-adenosyl-L-homocysteine</text>
        <dbReference type="Rhea" id="RHEA:17105"/>
        <dbReference type="Rhea" id="RHEA-COMP:9623"/>
        <dbReference type="Rhea" id="RHEA-COMP:9954"/>
        <dbReference type="ChEBI" id="CHEBI:57856"/>
        <dbReference type="ChEBI" id="CHEBI:59789"/>
        <dbReference type="ChEBI" id="CHEBI:78449"/>
        <dbReference type="ChEBI" id="CHEBI:78845"/>
        <dbReference type="EC" id="2.1.1.197"/>
    </reaction>
</comment>